<evidence type="ECO:0000256" key="1">
    <source>
        <dbReference type="SAM" id="SignalP"/>
    </source>
</evidence>
<proteinExistence type="predicted"/>
<feature type="chain" id="PRO_5046043957" evidence="1">
    <location>
        <begin position="21"/>
        <end position="140"/>
    </location>
</feature>
<dbReference type="Proteomes" id="UP001576784">
    <property type="component" value="Unassembled WGS sequence"/>
</dbReference>
<comment type="caution">
    <text evidence="2">The sequence shown here is derived from an EMBL/GenBank/DDBJ whole genome shotgun (WGS) entry which is preliminary data.</text>
</comment>
<protein>
    <submittedName>
        <fullName evidence="2">Uncharacterized protein</fullName>
    </submittedName>
</protein>
<keyword evidence="3" id="KW-1185">Reference proteome</keyword>
<dbReference type="PROSITE" id="PS51257">
    <property type="entry name" value="PROKAR_LIPOPROTEIN"/>
    <property type="match status" value="1"/>
</dbReference>
<keyword evidence="1" id="KW-0732">Signal</keyword>
<feature type="signal peptide" evidence="1">
    <location>
        <begin position="1"/>
        <end position="20"/>
    </location>
</feature>
<name>A0ABV4XRV6_9CYAN</name>
<sequence length="140" mass="15702">MRSRSIWKLVLLISTTTACSVQPSTESLTKELKTVTSWTETAHLVGDFWLQGNVPNAYAKQTLQTTEEKLQKEIEKLAKVTPEPNRNEVLNSVQQMQRTVGEMGTAVVQKDRDTLSKKMQQLSAQEQAINTLIKRLGGES</sequence>
<dbReference type="RefSeq" id="WP_413264065.1">
    <property type="nucleotide sequence ID" value="NZ_JBHFNR010000110.1"/>
</dbReference>
<gene>
    <name evidence="2" type="ORF">ACE1CI_16035</name>
</gene>
<dbReference type="EMBL" id="JBHFNR010000110">
    <property type="protein sequence ID" value="MFB2894419.1"/>
    <property type="molecule type" value="Genomic_DNA"/>
</dbReference>
<accession>A0ABV4XRV6</accession>
<evidence type="ECO:0000313" key="2">
    <source>
        <dbReference type="EMBL" id="MFB2894419.1"/>
    </source>
</evidence>
<reference evidence="2 3" key="1">
    <citation type="submission" date="2024-09" db="EMBL/GenBank/DDBJ databases">
        <title>Floridaenema gen nov. (Aerosakkonemataceae, Aerosakkonematales ord. nov., Cyanobacteria) from benthic tropical and subtropical fresh waters, with the description of four new species.</title>
        <authorList>
            <person name="Moretto J.A."/>
            <person name="Berthold D.E."/>
            <person name="Lefler F.W."/>
            <person name="Huang I.-S."/>
            <person name="Laughinghouse H. IV."/>
        </authorList>
    </citation>
    <scope>NUCLEOTIDE SEQUENCE [LARGE SCALE GENOMIC DNA]</scope>
    <source>
        <strain evidence="2 3">BLCC-F50</strain>
    </source>
</reference>
<organism evidence="2 3">
    <name type="scientific">Floridaenema flaviceps BLCC-F50</name>
    <dbReference type="NCBI Taxonomy" id="3153642"/>
    <lineage>
        <taxon>Bacteria</taxon>
        <taxon>Bacillati</taxon>
        <taxon>Cyanobacteriota</taxon>
        <taxon>Cyanophyceae</taxon>
        <taxon>Oscillatoriophycideae</taxon>
        <taxon>Aerosakkonematales</taxon>
        <taxon>Aerosakkonemataceae</taxon>
        <taxon>Floridanema</taxon>
        <taxon>Floridanema flaviceps</taxon>
    </lineage>
</organism>
<evidence type="ECO:0000313" key="3">
    <source>
        <dbReference type="Proteomes" id="UP001576784"/>
    </source>
</evidence>